<feature type="transmembrane region" description="Helical" evidence="10">
    <location>
        <begin position="455"/>
        <end position="475"/>
    </location>
</feature>
<comment type="subcellular location">
    <subcellularLocation>
        <location evidence="1">Endomembrane system</location>
        <topology evidence="1">Multi-pass membrane protein</topology>
    </subcellularLocation>
</comment>
<keyword evidence="6" id="KW-0547">Nucleotide-binding</keyword>
<dbReference type="InterPro" id="IPR050173">
    <property type="entry name" value="ABC_transporter_C-like"/>
</dbReference>
<keyword evidence="5" id="KW-0677">Repeat</keyword>
<evidence type="ECO:0000256" key="4">
    <source>
        <dbReference type="ARBA" id="ARBA00022692"/>
    </source>
</evidence>
<feature type="transmembrane region" description="Helical" evidence="10">
    <location>
        <begin position="176"/>
        <end position="195"/>
    </location>
</feature>
<feature type="domain" description="ABC transmembrane type-1" evidence="11">
    <location>
        <begin position="314"/>
        <end position="503"/>
    </location>
</feature>
<evidence type="ECO:0000313" key="12">
    <source>
        <dbReference type="EMBL" id="KAK7081053.1"/>
    </source>
</evidence>
<keyword evidence="4 10" id="KW-0812">Transmembrane</keyword>
<dbReference type="InterPro" id="IPR036640">
    <property type="entry name" value="ABC1_TM_sf"/>
</dbReference>
<accession>A0AAN9AAR1</accession>
<feature type="transmembrane region" description="Helical" evidence="10">
    <location>
        <begin position="137"/>
        <end position="156"/>
    </location>
</feature>
<evidence type="ECO:0000256" key="6">
    <source>
        <dbReference type="ARBA" id="ARBA00022741"/>
    </source>
</evidence>
<evidence type="ECO:0000256" key="10">
    <source>
        <dbReference type="SAM" id="Phobius"/>
    </source>
</evidence>
<evidence type="ECO:0000313" key="13">
    <source>
        <dbReference type="Proteomes" id="UP001381693"/>
    </source>
</evidence>
<dbReference type="PROSITE" id="PS50929">
    <property type="entry name" value="ABC_TM1F"/>
    <property type="match status" value="1"/>
</dbReference>
<evidence type="ECO:0000256" key="8">
    <source>
        <dbReference type="ARBA" id="ARBA00022989"/>
    </source>
</evidence>
<keyword evidence="8 10" id="KW-1133">Transmembrane helix</keyword>
<dbReference type="SUPFAM" id="SSF90123">
    <property type="entry name" value="ABC transporter transmembrane region"/>
    <property type="match status" value="1"/>
</dbReference>
<feature type="transmembrane region" description="Helical" evidence="10">
    <location>
        <begin position="430"/>
        <end position="449"/>
    </location>
</feature>
<proteinExistence type="inferred from homology"/>
<evidence type="ECO:0000256" key="7">
    <source>
        <dbReference type="ARBA" id="ARBA00022840"/>
    </source>
</evidence>
<evidence type="ECO:0000259" key="11">
    <source>
        <dbReference type="PROSITE" id="PS50929"/>
    </source>
</evidence>
<dbReference type="Gene3D" id="1.20.1560.10">
    <property type="entry name" value="ABC transporter type 1, transmembrane domain"/>
    <property type="match status" value="1"/>
</dbReference>
<feature type="transmembrane region" description="Helical" evidence="10">
    <location>
        <begin position="70"/>
        <end position="93"/>
    </location>
</feature>
<feature type="transmembrane region" description="Helical" evidence="10">
    <location>
        <begin position="37"/>
        <end position="58"/>
    </location>
</feature>
<gene>
    <name evidence="12" type="primary">ABCC2_10</name>
    <name evidence="12" type="ORF">SK128_024108</name>
</gene>
<feature type="transmembrane region" description="Helical" evidence="10">
    <location>
        <begin position="105"/>
        <end position="125"/>
    </location>
</feature>
<dbReference type="AlphaFoldDB" id="A0AAN9AAR1"/>
<name>A0AAN9AAR1_HALRR</name>
<reference evidence="12 13" key="1">
    <citation type="submission" date="2023-11" db="EMBL/GenBank/DDBJ databases">
        <title>Halocaridina rubra genome assembly.</title>
        <authorList>
            <person name="Smith C."/>
        </authorList>
    </citation>
    <scope>NUCLEOTIDE SEQUENCE [LARGE SCALE GENOMIC DNA]</scope>
    <source>
        <strain evidence="12">EP-1</strain>
        <tissue evidence="12">Whole</tissue>
    </source>
</reference>
<dbReference type="Pfam" id="PF24357">
    <property type="entry name" value="TMD0_ABC"/>
    <property type="match status" value="1"/>
</dbReference>
<dbReference type="InterPro" id="IPR011527">
    <property type="entry name" value="ABC1_TM_dom"/>
</dbReference>
<dbReference type="GO" id="GO:0016020">
    <property type="term" value="C:membrane"/>
    <property type="evidence" value="ECO:0007669"/>
    <property type="project" value="InterPro"/>
</dbReference>
<keyword evidence="13" id="KW-1185">Reference proteome</keyword>
<evidence type="ECO:0000256" key="2">
    <source>
        <dbReference type="ARBA" id="ARBA00009726"/>
    </source>
</evidence>
<dbReference type="PANTHER" id="PTHR24223:SF443">
    <property type="entry name" value="MULTIDRUG-RESISTANCE LIKE PROTEIN 1, ISOFORM I"/>
    <property type="match status" value="1"/>
</dbReference>
<dbReference type="EMBL" id="JAXCGZ010005716">
    <property type="protein sequence ID" value="KAK7081053.1"/>
    <property type="molecule type" value="Genomic_DNA"/>
</dbReference>
<comment type="caution">
    <text evidence="12">The sequence shown here is derived from an EMBL/GenBank/DDBJ whole genome shotgun (WGS) entry which is preliminary data.</text>
</comment>
<evidence type="ECO:0000256" key="3">
    <source>
        <dbReference type="ARBA" id="ARBA00022448"/>
    </source>
</evidence>
<dbReference type="GO" id="GO:0005524">
    <property type="term" value="F:ATP binding"/>
    <property type="evidence" value="ECO:0007669"/>
    <property type="project" value="UniProtKB-KW"/>
</dbReference>
<dbReference type="GO" id="GO:0140359">
    <property type="term" value="F:ABC-type transporter activity"/>
    <property type="evidence" value="ECO:0007669"/>
    <property type="project" value="InterPro"/>
</dbReference>
<keyword evidence="9 10" id="KW-0472">Membrane</keyword>
<evidence type="ECO:0000256" key="1">
    <source>
        <dbReference type="ARBA" id="ARBA00004127"/>
    </source>
</evidence>
<dbReference type="PANTHER" id="PTHR24223">
    <property type="entry name" value="ATP-BINDING CASSETTE SUB-FAMILY C"/>
    <property type="match status" value="1"/>
</dbReference>
<evidence type="ECO:0000256" key="9">
    <source>
        <dbReference type="ARBA" id="ARBA00023136"/>
    </source>
</evidence>
<evidence type="ECO:0000256" key="5">
    <source>
        <dbReference type="ARBA" id="ARBA00022737"/>
    </source>
</evidence>
<dbReference type="Pfam" id="PF00664">
    <property type="entry name" value="ABC_membrane"/>
    <property type="match status" value="1"/>
</dbReference>
<dbReference type="CDD" id="cd18595">
    <property type="entry name" value="ABC_6TM_MRP1_2_3_6_D1_like"/>
    <property type="match status" value="1"/>
</dbReference>
<organism evidence="12 13">
    <name type="scientific">Halocaridina rubra</name>
    <name type="common">Hawaiian red shrimp</name>
    <dbReference type="NCBI Taxonomy" id="373956"/>
    <lineage>
        <taxon>Eukaryota</taxon>
        <taxon>Metazoa</taxon>
        <taxon>Ecdysozoa</taxon>
        <taxon>Arthropoda</taxon>
        <taxon>Crustacea</taxon>
        <taxon>Multicrustacea</taxon>
        <taxon>Malacostraca</taxon>
        <taxon>Eumalacostraca</taxon>
        <taxon>Eucarida</taxon>
        <taxon>Decapoda</taxon>
        <taxon>Pleocyemata</taxon>
        <taxon>Caridea</taxon>
        <taxon>Atyoidea</taxon>
        <taxon>Atyidae</taxon>
        <taxon>Halocaridina</taxon>
    </lineage>
</organism>
<comment type="similarity">
    <text evidence="2">Belongs to the ABC transporter superfamily. ABCC family. Conjugate transporter (TC 3.A.1.208) subfamily.</text>
</comment>
<feature type="non-terminal residue" evidence="12">
    <location>
        <position position="503"/>
    </location>
</feature>
<keyword evidence="3" id="KW-0813">Transport</keyword>
<dbReference type="GO" id="GO:0012505">
    <property type="term" value="C:endomembrane system"/>
    <property type="evidence" value="ECO:0007669"/>
    <property type="project" value="UniProtKB-SubCell"/>
</dbReference>
<keyword evidence="7" id="KW-0067">ATP-binding</keyword>
<protein>
    <submittedName>
        <fullName evidence="12">Canalicular multispecific organic anion transporter 1</fullName>
    </submittedName>
</protein>
<sequence>MAGSEVLYDFCGSTFWNSNITWNTDNPDFTQCFERTVLVWIPCGFLWLFAPLETHYLIRSVDRLIPWTWINITKLVLSVLLILTQCVDFFYAVHLSTVGEDVPGVLYVTPFVLIISLVLQVVFVLMEKKRGIQSCGYLFLFWLLSVICGLPEYRTFFLSVLNENVETNMLTFSTYMVYFPLIVIMLILSCFGDATPQYVDYPRGKNVCPEVSASFLSRITFSWVDPLIWKGYRYPLESSDLWDLSCENASATVVSSWDKHWNKSKANAYKKAESHTSATYTNNYAHVEISGNSGNKEYLSILPTLVRTFGPSFLFGALLKFVHDILQFISPQILSALINFSESEVEDVPVWHGYLYAVLMFVCAQLQSLCLGQYFMRMFLVGLRMRTALISAVYCKALRISTSAKKDSTTGEIVNLMSVDAQRFMDITTYLNMLWSAPLQIAIALYFLWDLLGPSVLAGLAVMIVLIPINGVIANKTKNLQFKQMKNKDHRVKLMNEILNGIK</sequence>
<dbReference type="InterPro" id="IPR056227">
    <property type="entry name" value="TMD0_ABC"/>
</dbReference>
<dbReference type="Proteomes" id="UP001381693">
    <property type="component" value="Unassembled WGS sequence"/>
</dbReference>